<dbReference type="InterPro" id="IPR021911">
    <property type="entry name" value="ATAD3_N"/>
</dbReference>
<evidence type="ECO:0000259" key="8">
    <source>
        <dbReference type="Pfam" id="PF12037"/>
    </source>
</evidence>
<keyword evidence="7" id="KW-0472">Membrane</keyword>
<keyword evidence="6" id="KW-0496">Mitochondrion</keyword>
<dbReference type="GO" id="GO:0008270">
    <property type="term" value="F:zinc ion binding"/>
    <property type="evidence" value="ECO:0007669"/>
    <property type="project" value="TreeGrafter"/>
</dbReference>
<dbReference type="GO" id="GO:0005524">
    <property type="term" value="F:ATP binding"/>
    <property type="evidence" value="ECO:0007669"/>
    <property type="project" value="UniProtKB-KW"/>
</dbReference>
<feature type="domain" description="ATPase family AAA" evidence="8">
    <location>
        <begin position="12"/>
        <end position="170"/>
    </location>
</feature>
<evidence type="ECO:0000256" key="6">
    <source>
        <dbReference type="ARBA" id="ARBA00023128"/>
    </source>
</evidence>
<evidence type="ECO:0000313" key="9">
    <source>
        <dbReference type="WBParaSite" id="HPLM_0001740701-mRNA-1"/>
    </source>
</evidence>
<dbReference type="GO" id="GO:0007005">
    <property type="term" value="P:mitochondrion organization"/>
    <property type="evidence" value="ECO:0007669"/>
    <property type="project" value="TreeGrafter"/>
</dbReference>
<dbReference type="PANTHER" id="PTHR23075:SF0">
    <property type="entry name" value="ATPASE FAMILY AAA DOMAIN-CONTAINING PROTEIN 3"/>
    <property type="match status" value="1"/>
</dbReference>
<keyword evidence="3" id="KW-0999">Mitochondrion inner membrane</keyword>
<organism evidence="9">
    <name type="scientific">Haemonchus placei</name>
    <name type="common">Barber's pole worm</name>
    <dbReference type="NCBI Taxonomy" id="6290"/>
    <lineage>
        <taxon>Eukaryota</taxon>
        <taxon>Metazoa</taxon>
        <taxon>Ecdysozoa</taxon>
        <taxon>Nematoda</taxon>
        <taxon>Chromadorea</taxon>
        <taxon>Rhabditida</taxon>
        <taxon>Rhabditina</taxon>
        <taxon>Rhabditomorpha</taxon>
        <taxon>Strongyloidea</taxon>
        <taxon>Trichostrongylidae</taxon>
        <taxon>Haemonchus</taxon>
    </lineage>
</organism>
<sequence>LFLSILKWTTFQQLEAQIQAMKSDQTRIAEEERRKTLNEETKHARARADYQDQLARKRAEEELALKARMQEESLRKQEESVKKQEALRKATIEHELALKHKYELEKIEAETRARAKAARENRDVNLEQMKLHEEENRKTVIEKIKTGGAVLGAGLQDFLSDKTKMTAAASAYASEDGVLTPEMIDRNTKDAVAQHKHKMEWLEKEQLAARNKEIVFGTKLKRETAV</sequence>
<dbReference type="WBParaSite" id="HPLM_0001740701-mRNA-1">
    <property type="protein sequence ID" value="HPLM_0001740701-mRNA-1"/>
    <property type="gene ID" value="HPLM_0001740701"/>
</dbReference>
<evidence type="ECO:0000256" key="4">
    <source>
        <dbReference type="ARBA" id="ARBA00022840"/>
    </source>
</evidence>
<evidence type="ECO:0000256" key="7">
    <source>
        <dbReference type="ARBA" id="ARBA00023136"/>
    </source>
</evidence>
<keyword evidence="2" id="KW-0547">Nucleotide-binding</keyword>
<accession>A0A0N4WZM6</accession>
<proteinExistence type="predicted"/>
<dbReference type="Pfam" id="PF12037">
    <property type="entry name" value="ATAD3_N"/>
    <property type="match status" value="1"/>
</dbReference>
<protein>
    <submittedName>
        <fullName evidence="9">DUF3523 domain-containing protein</fullName>
    </submittedName>
</protein>
<keyword evidence="4" id="KW-0067">ATP-binding</keyword>
<reference evidence="9" key="1">
    <citation type="submission" date="2017-02" db="UniProtKB">
        <authorList>
            <consortium name="WormBaseParasite"/>
        </authorList>
    </citation>
    <scope>IDENTIFICATION</scope>
</reference>
<evidence type="ECO:0000256" key="5">
    <source>
        <dbReference type="ARBA" id="ARBA00023054"/>
    </source>
</evidence>
<dbReference type="AlphaFoldDB" id="A0A0N4WZM6"/>
<comment type="subcellular location">
    <subcellularLocation>
        <location evidence="1">Mitochondrion membrane</location>
    </subcellularLocation>
</comment>
<evidence type="ECO:0000256" key="2">
    <source>
        <dbReference type="ARBA" id="ARBA00022741"/>
    </source>
</evidence>
<dbReference type="PANTHER" id="PTHR23075">
    <property type="entry name" value="PUTATIVE ATP-ASE"/>
    <property type="match status" value="1"/>
</dbReference>
<name>A0A0N4WZM6_HAEPC</name>
<evidence type="ECO:0000256" key="1">
    <source>
        <dbReference type="ARBA" id="ARBA00004325"/>
    </source>
</evidence>
<evidence type="ECO:0000256" key="3">
    <source>
        <dbReference type="ARBA" id="ARBA00022792"/>
    </source>
</evidence>
<dbReference type="GO" id="GO:0031966">
    <property type="term" value="C:mitochondrial membrane"/>
    <property type="evidence" value="ECO:0007669"/>
    <property type="project" value="UniProtKB-SubCell"/>
</dbReference>
<keyword evidence="5" id="KW-0175">Coiled coil</keyword>